<gene>
    <name evidence="1" type="ORF">Slati_0875800</name>
</gene>
<reference evidence="1" key="1">
    <citation type="submission" date="2020-06" db="EMBL/GenBank/DDBJ databases">
        <authorList>
            <person name="Li T."/>
            <person name="Hu X."/>
            <person name="Zhang T."/>
            <person name="Song X."/>
            <person name="Zhang H."/>
            <person name="Dai N."/>
            <person name="Sheng W."/>
            <person name="Hou X."/>
            <person name="Wei L."/>
        </authorList>
    </citation>
    <scope>NUCLEOTIDE SEQUENCE</scope>
    <source>
        <strain evidence="1">KEN1</strain>
        <tissue evidence="1">Leaf</tissue>
    </source>
</reference>
<reference evidence="1" key="2">
    <citation type="journal article" date="2024" name="Plant">
        <title>Genomic evolution and insights into agronomic trait innovations of Sesamum species.</title>
        <authorList>
            <person name="Miao H."/>
            <person name="Wang L."/>
            <person name="Qu L."/>
            <person name="Liu H."/>
            <person name="Sun Y."/>
            <person name="Le M."/>
            <person name="Wang Q."/>
            <person name="Wei S."/>
            <person name="Zheng Y."/>
            <person name="Lin W."/>
            <person name="Duan Y."/>
            <person name="Cao H."/>
            <person name="Xiong S."/>
            <person name="Wang X."/>
            <person name="Wei L."/>
            <person name="Li C."/>
            <person name="Ma Q."/>
            <person name="Ju M."/>
            <person name="Zhao R."/>
            <person name="Li G."/>
            <person name="Mu C."/>
            <person name="Tian Q."/>
            <person name="Mei H."/>
            <person name="Zhang T."/>
            <person name="Gao T."/>
            <person name="Zhang H."/>
        </authorList>
    </citation>
    <scope>NUCLEOTIDE SEQUENCE</scope>
    <source>
        <strain evidence="1">KEN1</strain>
    </source>
</reference>
<proteinExistence type="predicted"/>
<dbReference type="EMBL" id="JACGWN010000003">
    <property type="protein sequence ID" value="KAL0455366.1"/>
    <property type="molecule type" value="Genomic_DNA"/>
</dbReference>
<accession>A0AAW2XST7</accession>
<comment type="caution">
    <text evidence="1">The sequence shown here is derived from an EMBL/GenBank/DDBJ whole genome shotgun (WGS) entry which is preliminary data.</text>
</comment>
<sequence>MLVNDSWLTRWPNSSCLCTTPRTSYHSPLVLRGYESRTSGRLFRFDNYLAKSPGFIDLVRGVWEHPIYGTPMYSITRKLKALKPKFRMQRKEKGDLTANVNQAKVFLETIQKLLEADHSNELMLLIERVARLVLLKATKIEQNHGRDVIPHEEGEVRPVERDEVKNAIFDIAEDKAPGPDGYSSGFYKAAWSVIDDEVTAAIQDFFTSGHESDGGEFDSGKADSMDDSIVDRLKKHFNMAEFLLLAHRVIDDGDKASMDALQALKTRWESKIGPVHELLTRPSTLPRSTINDNPMVRSFRMARWNLARRVEEPPLPLMIEPTPMVEAPLGFAPPNPNPSSPTCGVPSPSTTGTSEAHLPLQWKLSYFGIAFYFHWERPTSAFKAGSSTGNEVCRCIQ</sequence>
<organism evidence="1">
    <name type="scientific">Sesamum latifolium</name>
    <dbReference type="NCBI Taxonomy" id="2727402"/>
    <lineage>
        <taxon>Eukaryota</taxon>
        <taxon>Viridiplantae</taxon>
        <taxon>Streptophyta</taxon>
        <taxon>Embryophyta</taxon>
        <taxon>Tracheophyta</taxon>
        <taxon>Spermatophyta</taxon>
        <taxon>Magnoliopsida</taxon>
        <taxon>eudicotyledons</taxon>
        <taxon>Gunneridae</taxon>
        <taxon>Pentapetalae</taxon>
        <taxon>asterids</taxon>
        <taxon>lamiids</taxon>
        <taxon>Lamiales</taxon>
        <taxon>Pedaliaceae</taxon>
        <taxon>Sesamum</taxon>
    </lineage>
</organism>
<protein>
    <submittedName>
        <fullName evidence="1">Uncharacterized protein</fullName>
    </submittedName>
</protein>
<dbReference type="AlphaFoldDB" id="A0AAW2XST7"/>
<name>A0AAW2XST7_9LAMI</name>
<evidence type="ECO:0000313" key="1">
    <source>
        <dbReference type="EMBL" id="KAL0455366.1"/>
    </source>
</evidence>